<dbReference type="SUPFAM" id="SSF53098">
    <property type="entry name" value="Ribonuclease H-like"/>
    <property type="match status" value="1"/>
</dbReference>
<gene>
    <name evidence="3" type="ORF">SAMN05421505_10465</name>
</gene>
<dbReference type="EMBL" id="FNCN01000004">
    <property type="protein sequence ID" value="SDG41701.1"/>
    <property type="molecule type" value="Genomic_DNA"/>
</dbReference>
<dbReference type="PANTHER" id="PTHR46889:SF4">
    <property type="entry name" value="TRANSPOSASE INSO FOR INSERTION SEQUENCE ELEMENT IS911B-RELATED"/>
    <property type="match status" value="1"/>
</dbReference>
<feature type="region of interest" description="Disordered" evidence="1">
    <location>
        <begin position="124"/>
        <end position="159"/>
    </location>
</feature>
<feature type="region of interest" description="Disordered" evidence="1">
    <location>
        <begin position="1"/>
        <end position="27"/>
    </location>
</feature>
<sequence>MYRELRRRGQVRERRAQARHEAKKKPQLIARHPDQVWTWDITRLRGPVRGQFLDLYVMLDIHSRYAVHWEVHTRESGLLARAFIENAIRGNGGIAPDVIHSDRGAAMTSISVDELLSELGITKSYSRPKTSNDNPYSEAQLPGSGQGSHLPAPTDPDVNLSIHPARAVQSFGQYRSAQCANSRGARFRTLSSHFLARLSLCFSRLYFHRAQRIRWRSMRSHSGITALG</sequence>
<reference evidence="3 4" key="1">
    <citation type="submission" date="2016-10" db="EMBL/GenBank/DDBJ databases">
        <authorList>
            <person name="de Groot N.N."/>
        </authorList>
    </citation>
    <scope>NUCLEOTIDE SEQUENCE [LARGE SCALE GENOMIC DNA]</scope>
    <source>
        <strain evidence="3 4">CPCC 201354</strain>
    </source>
</reference>
<keyword evidence="4" id="KW-1185">Reference proteome</keyword>
<dbReference type="Pfam" id="PF00665">
    <property type="entry name" value="rve"/>
    <property type="match status" value="1"/>
</dbReference>
<feature type="compositionally biased region" description="Polar residues" evidence="1">
    <location>
        <begin position="124"/>
        <end position="137"/>
    </location>
</feature>
<evidence type="ECO:0000256" key="1">
    <source>
        <dbReference type="SAM" id="MobiDB-lite"/>
    </source>
</evidence>
<dbReference type="GO" id="GO:0015074">
    <property type="term" value="P:DNA integration"/>
    <property type="evidence" value="ECO:0007669"/>
    <property type="project" value="InterPro"/>
</dbReference>
<dbReference type="InterPro" id="IPR050900">
    <property type="entry name" value="Transposase_IS3/IS150/IS904"/>
</dbReference>
<dbReference type="STRING" id="504805.SAMN05421505_10465"/>
<dbReference type="OrthoDB" id="52928at2"/>
<dbReference type="PROSITE" id="PS50994">
    <property type="entry name" value="INTEGRASE"/>
    <property type="match status" value="1"/>
</dbReference>
<dbReference type="Gene3D" id="3.30.420.10">
    <property type="entry name" value="Ribonuclease H-like superfamily/Ribonuclease H"/>
    <property type="match status" value="1"/>
</dbReference>
<dbReference type="AlphaFoldDB" id="A0A1G7U348"/>
<dbReference type="PANTHER" id="PTHR46889">
    <property type="entry name" value="TRANSPOSASE INSF FOR INSERTION SEQUENCE IS3B-RELATED"/>
    <property type="match status" value="1"/>
</dbReference>
<feature type="domain" description="Integrase catalytic" evidence="2">
    <location>
        <begin position="29"/>
        <end position="138"/>
    </location>
</feature>
<accession>A0A1G7U348</accession>
<proteinExistence type="predicted"/>
<feature type="compositionally biased region" description="Basic and acidic residues" evidence="1">
    <location>
        <begin position="10"/>
        <end position="20"/>
    </location>
</feature>
<dbReference type="InterPro" id="IPR001584">
    <property type="entry name" value="Integrase_cat-core"/>
</dbReference>
<dbReference type="InterPro" id="IPR012337">
    <property type="entry name" value="RNaseH-like_sf"/>
</dbReference>
<organism evidence="3 4">
    <name type="scientific">Sinosporangium album</name>
    <dbReference type="NCBI Taxonomy" id="504805"/>
    <lineage>
        <taxon>Bacteria</taxon>
        <taxon>Bacillati</taxon>
        <taxon>Actinomycetota</taxon>
        <taxon>Actinomycetes</taxon>
        <taxon>Streptosporangiales</taxon>
        <taxon>Streptosporangiaceae</taxon>
        <taxon>Sinosporangium</taxon>
    </lineage>
</organism>
<name>A0A1G7U348_9ACTN</name>
<dbReference type="Proteomes" id="UP000198923">
    <property type="component" value="Unassembled WGS sequence"/>
</dbReference>
<dbReference type="InterPro" id="IPR036397">
    <property type="entry name" value="RNaseH_sf"/>
</dbReference>
<evidence type="ECO:0000259" key="2">
    <source>
        <dbReference type="PROSITE" id="PS50994"/>
    </source>
</evidence>
<evidence type="ECO:0000313" key="3">
    <source>
        <dbReference type="EMBL" id="SDG41701.1"/>
    </source>
</evidence>
<protein>
    <submittedName>
        <fullName evidence="3">Integrase core domain-containing protein</fullName>
    </submittedName>
</protein>
<dbReference type="GO" id="GO:0003676">
    <property type="term" value="F:nucleic acid binding"/>
    <property type="evidence" value="ECO:0007669"/>
    <property type="project" value="InterPro"/>
</dbReference>
<evidence type="ECO:0000313" key="4">
    <source>
        <dbReference type="Proteomes" id="UP000198923"/>
    </source>
</evidence>